<keyword evidence="2" id="KW-1185">Reference proteome</keyword>
<dbReference type="Proteomes" id="UP000053766">
    <property type="component" value="Unassembled WGS sequence"/>
</dbReference>
<protein>
    <submittedName>
        <fullName evidence="1">Uncharacterized protein</fullName>
    </submittedName>
</protein>
<reference evidence="1 2" key="1">
    <citation type="submission" date="2013-11" db="EMBL/GenBank/DDBJ databases">
        <title>Draft genome of the bovine lungworm Dictyocaulus viviparus.</title>
        <authorList>
            <person name="Mitreva M."/>
        </authorList>
    </citation>
    <scope>NUCLEOTIDE SEQUENCE [LARGE SCALE GENOMIC DNA]</scope>
    <source>
        <strain evidence="1 2">HannoverDv2000</strain>
    </source>
</reference>
<gene>
    <name evidence="1" type="ORF">DICVIV_03849</name>
</gene>
<reference evidence="2" key="2">
    <citation type="journal article" date="2016" name="Sci. Rep.">
        <title>Dictyocaulus viviparus genome, variome and transcriptome elucidate lungworm biology and support future intervention.</title>
        <authorList>
            <person name="McNulty S.N."/>
            <person name="Strube C."/>
            <person name="Rosa B.A."/>
            <person name="Martin J.C."/>
            <person name="Tyagi R."/>
            <person name="Choi Y.J."/>
            <person name="Wang Q."/>
            <person name="Hallsworth Pepin K."/>
            <person name="Zhang X."/>
            <person name="Ozersky P."/>
            <person name="Wilson R.K."/>
            <person name="Sternberg P.W."/>
            <person name="Gasser R.B."/>
            <person name="Mitreva M."/>
        </authorList>
    </citation>
    <scope>NUCLEOTIDE SEQUENCE [LARGE SCALE GENOMIC DNA]</scope>
    <source>
        <strain evidence="2">HannoverDv2000</strain>
    </source>
</reference>
<sequence length="315" mass="36337">MAVFWIARKNVDEVKPSNYIHSDRKNWDSRDSILELPHIRRKSIRDPKIGTFPVIPPDLDEDWIESSVPRATTSPRPSTYNARSSRQIRFQIPEIQLIENEKNEVNRKLEMKSVKGKRECSFFFLISEFIRDPDQSLEAINTLPVLDENSSTEFDWSPAQTMNTVTTKAHIHPTLKKVQAMSLDETEDVRKTVRRNSSNERARQALLAQRRQSHFQLVQSMSGRRTSTTLIPLTQAQIHLIRALWRQIYTSKGPTVIGTSLYHRLCFKCPQYFEGAEACHSYIIEKLLKEALDGSHSQVSANVYVEQANPCFLPN</sequence>
<feature type="non-terminal residue" evidence="1">
    <location>
        <position position="315"/>
    </location>
</feature>
<dbReference type="STRING" id="29172.A0A0D8Y5X5"/>
<dbReference type="OrthoDB" id="5792418at2759"/>
<evidence type="ECO:0000313" key="2">
    <source>
        <dbReference type="Proteomes" id="UP000053766"/>
    </source>
</evidence>
<dbReference type="EMBL" id="KN716218">
    <property type="protein sequence ID" value="KJH49976.1"/>
    <property type="molecule type" value="Genomic_DNA"/>
</dbReference>
<evidence type="ECO:0000313" key="1">
    <source>
        <dbReference type="EMBL" id="KJH49976.1"/>
    </source>
</evidence>
<organism evidence="1 2">
    <name type="scientific">Dictyocaulus viviparus</name>
    <name type="common">Bovine lungworm</name>
    <dbReference type="NCBI Taxonomy" id="29172"/>
    <lineage>
        <taxon>Eukaryota</taxon>
        <taxon>Metazoa</taxon>
        <taxon>Ecdysozoa</taxon>
        <taxon>Nematoda</taxon>
        <taxon>Chromadorea</taxon>
        <taxon>Rhabditida</taxon>
        <taxon>Rhabditina</taxon>
        <taxon>Rhabditomorpha</taxon>
        <taxon>Strongyloidea</taxon>
        <taxon>Metastrongylidae</taxon>
        <taxon>Dictyocaulus</taxon>
    </lineage>
</organism>
<name>A0A0D8Y5X5_DICVI</name>
<accession>A0A0D8Y5X5</accession>
<proteinExistence type="predicted"/>
<dbReference type="AlphaFoldDB" id="A0A0D8Y5X5"/>